<organism evidence="1 2">
    <name type="scientific">Pseudochryseolinea flava</name>
    <dbReference type="NCBI Taxonomy" id="2059302"/>
    <lineage>
        <taxon>Bacteria</taxon>
        <taxon>Pseudomonadati</taxon>
        <taxon>Bacteroidota</taxon>
        <taxon>Cytophagia</taxon>
        <taxon>Cytophagales</taxon>
        <taxon>Fulvivirgaceae</taxon>
        <taxon>Pseudochryseolinea</taxon>
    </lineage>
</organism>
<dbReference type="Proteomes" id="UP000251889">
    <property type="component" value="Unassembled WGS sequence"/>
</dbReference>
<dbReference type="Pfam" id="PF01063">
    <property type="entry name" value="Aminotran_4"/>
    <property type="match status" value="1"/>
</dbReference>
<keyword evidence="2" id="KW-1185">Reference proteome</keyword>
<comment type="caution">
    <text evidence="1">The sequence shown here is derived from an EMBL/GenBank/DDBJ whole genome shotgun (WGS) entry which is preliminary data.</text>
</comment>
<dbReference type="OrthoDB" id="1148709at2"/>
<evidence type="ECO:0008006" key="3">
    <source>
        <dbReference type="Google" id="ProtNLM"/>
    </source>
</evidence>
<dbReference type="InterPro" id="IPR043131">
    <property type="entry name" value="BCAT-like_N"/>
</dbReference>
<evidence type="ECO:0000313" key="2">
    <source>
        <dbReference type="Proteomes" id="UP000251889"/>
    </source>
</evidence>
<accession>A0A364Y006</accession>
<dbReference type="SUPFAM" id="SSF56752">
    <property type="entry name" value="D-aminoacid aminotransferase-like PLP-dependent enzymes"/>
    <property type="match status" value="1"/>
</dbReference>
<proteinExistence type="predicted"/>
<evidence type="ECO:0000313" key="1">
    <source>
        <dbReference type="EMBL" id="RAV99907.1"/>
    </source>
</evidence>
<sequence>MAINIFIAAEAESPHKALCHQNTKKLSTKFMSLLIESIKLLDGKFYNLSYHEQRMHRSLQMLCGDDEPIELEGFLNRFKHPQSGLYKCRIEYDEKSKDVEFVPYQPKTIQSLRIVEHDRINYEFKYKDRKTIDRLFDLRRDCDDVLIVKRGYITDTSYCNIVFKRNGKWYTPWSALLKGTQRQNLLERNLIREEDIAPEDLSSFQSFKLINAMLEFDGPEIDVSNIVL</sequence>
<dbReference type="InterPro" id="IPR043132">
    <property type="entry name" value="BCAT-like_C"/>
</dbReference>
<dbReference type="AlphaFoldDB" id="A0A364Y006"/>
<dbReference type="InterPro" id="IPR001544">
    <property type="entry name" value="Aminotrans_IV"/>
</dbReference>
<protein>
    <recommendedName>
        <fullName evidence="3">4-amino-4-deoxychorismate lyase</fullName>
    </recommendedName>
</protein>
<dbReference type="EMBL" id="QMFY01000009">
    <property type="protein sequence ID" value="RAV99907.1"/>
    <property type="molecule type" value="Genomic_DNA"/>
</dbReference>
<reference evidence="1 2" key="1">
    <citation type="submission" date="2018-06" db="EMBL/GenBank/DDBJ databases">
        <title>Chryseolinea flavus sp. nov., a member of the phylum Bacteroidetes isolated from soil.</title>
        <authorList>
            <person name="Li Y."/>
            <person name="Wang J."/>
        </authorList>
    </citation>
    <scope>NUCLEOTIDE SEQUENCE [LARGE SCALE GENOMIC DNA]</scope>
    <source>
        <strain evidence="1 2">SDU1-6</strain>
    </source>
</reference>
<dbReference type="Gene3D" id="3.20.10.10">
    <property type="entry name" value="D-amino Acid Aminotransferase, subunit A, domain 2"/>
    <property type="match status" value="1"/>
</dbReference>
<dbReference type="GO" id="GO:0003824">
    <property type="term" value="F:catalytic activity"/>
    <property type="evidence" value="ECO:0007669"/>
    <property type="project" value="InterPro"/>
</dbReference>
<dbReference type="Gene3D" id="3.30.470.10">
    <property type="match status" value="1"/>
</dbReference>
<name>A0A364Y006_9BACT</name>
<dbReference type="InterPro" id="IPR036038">
    <property type="entry name" value="Aminotransferase-like"/>
</dbReference>
<gene>
    <name evidence="1" type="ORF">DQQ10_17875</name>
</gene>